<evidence type="ECO:0000313" key="12">
    <source>
        <dbReference type="Proteomes" id="UP000009134"/>
    </source>
</evidence>
<keyword evidence="7" id="KW-0378">Hydrolase</keyword>
<keyword evidence="8" id="KW-0443">Lipid metabolism</keyword>
<dbReference type="GO" id="GO:0004630">
    <property type="term" value="F:phospholipase D activity"/>
    <property type="evidence" value="ECO:0007669"/>
    <property type="project" value="UniProtKB-EC"/>
</dbReference>
<dbReference type="SMART" id="SM00155">
    <property type="entry name" value="PLDc"/>
    <property type="match status" value="2"/>
</dbReference>
<comment type="catalytic activity">
    <reaction evidence="1">
        <text>a 1,2-diacyl-sn-glycero-3-phosphocholine + H2O = a 1,2-diacyl-sn-glycero-3-phosphate + choline + H(+)</text>
        <dbReference type="Rhea" id="RHEA:14445"/>
        <dbReference type="ChEBI" id="CHEBI:15354"/>
        <dbReference type="ChEBI" id="CHEBI:15377"/>
        <dbReference type="ChEBI" id="CHEBI:15378"/>
        <dbReference type="ChEBI" id="CHEBI:57643"/>
        <dbReference type="ChEBI" id="CHEBI:58608"/>
        <dbReference type="EC" id="3.1.4.4"/>
    </reaction>
</comment>
<dbReference type="PANTHER" id="PTHR18896:SF76">
    <property type="entry name" value="PHOSPHOLIPASE"/>
    <property type="match status" value="1"/>
</dbReference>
<keyword evidence="12" id="KW-1185">Reference proteome</keyword>
<dbReference type="CDD" id="cd09140">
    <property type="entry name" value="PLDc_vPLD1_2_like_bac_1"/>
    <property type="match status" value="1"/>
</dbReference>
<dbReference type="KEGG" id="nar:Saro_2008"/>
<name>Q2G6S6_NOVAD</name>
<dbReference type="GO" id="GO:0005576">
    <property type="term" value="C:extracellular region"/>
    <property type="evidence" value="ECO:0007669"/>
    <property type="project" value="UniProtKB-SubCell"/>
</dbReference>
<dbReference type="Gene3D" id="3.30.870.10">
    <property type="entry name" value="Endonuclease Chain A"/>
    <property type="match status" value="2"/>
</dbReference>
<feature type="domain" description="PLD phosphodiesterase" evidence="10">
    <location>
        <begin position="150"/>
        <end position="173"/>
    </location>
</feature>
<dbReference type="eggNOG" id="COG1502">
    <property type="taxonomic scope" value="Bacteria"/>
</dbReference>
<evidence type="ECO:0000256" key="6">
    <source>
        <dbReference type="ARBA" id="ARBA00022737"/>
    </source>
</evidence>
<dbReference type="HOGENOM" id="CLU_011094_2_0_5"/>
<comment type="subcellular location">
    <subcellularLocation>
        <location evidence="3">Secreted</location>
    </subcellularLocation>
</comment>
<feature type="domain" description="PLD phosphodiesterase" evidence="10">
    <location>
        <begin position="361"/>
        <end position="388"/>
    </location>
</feature>
<evidence type="ECO:0000256" key="2">
    <source>
        <dbReference type="ARBA" id="ARBA00003145"/>
    </source>
</evidence>
<dbReference type="InterPro" id="IPR001736">
    <property type="entry name" value="PLipase_D/transphosphatidylase"/>
</dbReference>
<keyword evidence="6" id="KW-0677">Repeat</keyword>
<dbReference type="GO" id="GO:0009395">
    <property type="term" value="P:phospholipid catabolic process"/>
    <property type="evidence" value="ECO:0007669"/>
    <property type="project" value="TreeGrafter"/>
</dbReference>
<dbReference type="SUPFAM" id="SSF56024">
    <property type="entry name" value="Phospholipase D/nuclease"/>
    <property type="match status" value="2"/>
</dbReference>
<dbReference type="RefSeq" id="WP_011445656.1">
    <property type="nucleotide sequence ID" value="NC_007794.1"/>
</dbReference>
<sequence>MTQGAETIPSADETMQGDGESPSVWRYVMATRAHAVIDADDYFSLMREAMMRARQRILLIGWDFDTRIIIGSGRRWWNLPRRRISPARLGPFVVWLANRRKKLDIRVLKWNFGALKAFFRGSMMLDLLRWWRHPRIVFKLDSAHPLGCSHHQKIAVIDDRFAVCGGIDMAGDRWDTRQHLDDDKRRRRPGGKLYGPWHDCTMLVEGEAARLLGDFGRTRWEQAGGKPMQACEPQEETPWPARIEAEFRDVEIGIARTRSQYANAGEVREVEALFLEHIARAKHFVYFENQYFSSRRIAEAIALRMQEENPPEVILINPESSDGWLEQTAMDGARTRLVHAIEEVDRKGRFSVWHPFTAGGKPIYVHSKLTIVDDEVLRIGSANLNNRSMGLDSECDVFIDSARPANGHCGAAIRRLRISLLAEHCGIAPEKVAELLEEHGGMAAMIAAAPQDGKRLKAFVPRELSDAEKALADNEVLDPERPEEMLSFYRRGLFKSRILRRPMR</sequence>
<dbReference type="AlphaFoldDB" id="Q2G6S6"/>
<proteinExistence type="predicted"/>
<organism evidence="11 12">
    <name type="scientific">Novosphingobium aromaticivorans (strain ATCC 700278 / DSM 12444 / CCUG 56034 / CIP 105152 / NBRC 16084 / F199)</name>
    <dbReference type="NCBI Taxonomy" id="279238"/>
    <lineage>
        <taxon>Bacteria</taxon>
        <taxon>Pseudomonadati</taxon>
        <taxon>Pseudomonadota</taxon>
        <taxon>Alphaproteobacteria</taxon>
        <taxon>Sphingomonadales</taxon>
        <taxon>Sphingomonadaceae</taxon>
        <taxon>Novosphingobium</taxon>
    </lineage>
</organism>
<evidence type="ECO:0000256" key="7">
    <source>
        <dbReference type="ARBA" id="ARBA00022801"/>
    </source>
</evidence>
<dbReference type="Proteomes" id="UP000009134">
    <property type="component" value="Chromosome"/>
</dbReference>
<dbReference type="CDD" id="cd09143">
    <property type="entry name" value="PLDc_vPLD1_2_like_bac_2"/>
    <property type="match status" value="1"/>
</dbReference>
<accession>Q2G6S6</accession>
<evidence type="ECO:0000256" key="3">
    <source>
        <dbReference type="ARBA" id="ARBA00004613"/>
    </source>
</evidence>
<dbReference type="InterPro" id="IPR025202">
    <property type="entry name" value="PLD-like_dom"/>
</dbReference>
<dbReference type="STRING" id="279238.Saro_2008"/>
<dbReference type="Pfam" id="PF13091">
    <property type="entry name" value="PLDc_2"/>
    <property type="match status" value="1"/>
</dbReference>
<dbReference type="InterPro" id="IPR015679">
    <property type="entry name" value="PLipase_D_fam"/>
</dbReference>
<gene>
    <name evidence="11" type="ordered locus">Saro_2008</name>
</gene>
<evidence type="ECO:0000256" key="4">
    <source>
        <dbReference type="ARBA" id="ARBA00018392"/>
    </source>
</evidence>
<protein>
    <recommendedName>
        <fullName evidence="4">Phospholipase D</fullName>
    </recommendedName>
    <alternativeName>
        <fullName evidence="9">Choline phosphatase</fullName>
    </alternativeName>
</protein>
<evidence type="ECO:0000256" key="5">
    <source>
        <dbReference type="ARBA" id="ARBA00022525"/>
    </source>
</evidence>
<dbReference type="EMBL" id="CP000248">
    <property type="protein sequence ID" value="ABD26447.1"/>
    <property type="molecule type" value="Genomic_DNA"/>
</dbReference>
<evidence type="ECO:0000313" key="11">
    <source>
        <dbReference type="EMBL" id="ABD26447.1"/>
    </source>
</evidence>
<evidence type="ECO:0000256" key="1">
    <source>
        <dbReference type="ARBA" id="ARBA00000798"/>
    </source>
</evidence>
<dbReference type="PROSITE" id="PS50035">
    <property type="entry name" value="PLD"/>
    <property type="match status" value="2"/>
</dbReference>
<reference evidence="12" key="1">
    <citation type="submission" date="2006-01" db="EMBL/GenBank/DDBJ databases">
        <title>Complete sequence of Novosphingobium aromaticivorans DSM 12444.</title>
        <authorList>
            <consortium name="US DOE Joint Genome Institute"/>
            <person name="Copeland A."/>
            <person name="Lucas S."/>
            <person name="Lapidus A."/>
            <person name="Barry K."/>
            <person name="Detter J.C."/>
            <person name="Glavina T."/>
            <person name="Hammon N."/>
            <person name="Israni S."/>
            <person name="Pitluck S."/>
            <person name="Chain P."/>
            <person name="Malfatti S."/>
            <person name="Shin M."/>
            <person name="Vergez L."/>
            <person name="Schmutz J."/>
            <person name="Larimer F."/>
            <person name="Land M."/>
            <person name="Kyrpides N."/>
            <person name="Ivanova N."/>
            <person name="Fredrickson J."/>
            <person name="Balkwill D."/>
            <person name="Romine M.F."/>
            <person name="Richardson P."/>
        </authorList>
    </citation>
    <scope>NUCLEOTIDE SEQUENCE [LARGE SCALE GENOMIC DNA]</scope>
    <source>
        <strain evidence="12">ATCC 700278 / DSM 12444 / CCUG 56034 / CIP 105152 / NBRC 16084 / F199</strain>
    </source>
</reference>
<comment type="function">
    <text evidence="2">Could be a virulence factor.</text>
</comment>
<dbReference type="PANTHER" id="PTHR18896">
    <property type="entry name" value="PHOSPHOLIPASE D"/>
    <property type="match status" value="1"/>
</dbReference>
<keyword evidence="5" id="KW-0964">Secreted</keyword>
<evidence type="ECO:0000256" key="9">
    <source>
        <dbReference type="ARBA" id="ARBA00029594"/>
    </source>
</evidence>
<evidence type="ECO:0000259" key="10">
    <source>
        <dbReference type="PROSITE" id="PS50035"/>
    </source>
</evidence>
<evidence type="ECO:0000256" key="8">
    <source>
        <dbReference type="ARBA" id="ARBA00023098"/>
    </source>
</evidence>